<feature type="compositionally biased region" description="Basic and acidic residues" evidence="1">
    <location>
        <begin position="32"/>
        <end position="64"/>
    </location>
</feature>
<proteinExistence type="predicted"/>
<dbReference type="EMBL" id="PZQS01000013">
    <property type="protein sequence ID" value="PVD19479.1"/>
    <property type="molecule type" value="Genomic_DNA"/>
</dbReference>
<organism evidence="2 3">
    <name type="scientific">Pomacea canaliculata</name>
    <name type="common">Golden apple snail</name>
    <dbReference type="NCBI Taxonomy" id="400727"/>
    <lineage>
        <taxon>Eukaryota</taxon>
        <taxon>Metazoa</taxon>
        <taxon>Spiralia</taxon>
        <taxon>Lophotrochozoa</taxon>
        <taxon>Mollusca</taxon>
        <taxon>Gastropoda</taxon>
        <taxon>Caenogastropoda</taxon>
        <taxon>Architaenioglossa</taxon>
        <taxon>Ampullarioidea</taxon>
        <taxon>Ampullariidae</taxon>
        <taxon>Pomacea</taxon>
    </lineage>
</organism>
<dbReference type="AlphaFoldDB" id="A0A2T7NE83"/>
<dbReference type="Proteomes" id="UP000245119">
    <property type="component" value="Linkage Group LG13"/>
</dbReference>
<name>A0A2T7NE83_POMCA</name>
<gene>
    <name evidence="2" type="ORF">C0Q70_19968</name>
</gene>
<evidence type="ECO:0000256" key="1">
    <source>
        <dbReference type="SAM" id="MobiDB-lite"/>
    </source>
</evidence>
<accession>A0A2T7NE83</accession>
<reference evidence="2 3" key="1">
    <citation type="submission" date="2018-04" db="EMBL/GenBank/DDBJ databases">
        <title>The genome of golden apple snail Pomacea canaliculata provides insight into stress tolerance and invasive adaptation.</title>
        <authorList>
            <person name="Liu C."/>
            <person name="Liu B."/>
            <person name="Ren Y."/>
            <person name="Zhang Y."/>
            <person name="Wang H."/>
            <person name="Li S."/>
            <person name="Jiang F."/>
            <person name="Yin L."/>
            <person name="Zhang G."/>
            <person name="Qian W."/>
            <person name="Fan W."/>
        </authorList>
    </citation>
    <scope>NUCLEOTIDE SEQUENCE [LARGE SCALE GENOMIC DNA]</scope>
    <source>
        <strain evidence="2">SZHN2017</strain>
        <tissue evidence="2">Muscle</tissue>
    </source>
</reference>
<protein>
    <submittedName>
        <fullName evidence="2">Uncharacterized protein</fullName>
    </submittedName>
</protein>
<evidence type="ECO:0000313" key="2">
    <source>
        <dbReference type="EMBL" id="PVD19479.1"/>
    </source>
</evidence>
<feature type="region of interest" description="Disordered" evidence="1">
    <location>
        <begin position="1"/>
        <end position="84"/>
    </location>
</feature>
<keyword evidence="3" id="KW-1185">Reference proteome</keyword>
<evidence type="ECO:0000313" key="3">
    <source>
        <dbReference type="Proteomes" id="UP000245119"/>
    </source>
</evidence>
<sequence length="84" mass="9373">MRQAVEPISAARGGFERPVSMDKHANTPSYIHGREQRTRWQVEDDKPEADGTDRSEEKDKKPLKDTASGTTPDLKALSDDGIHL</sequence>
<comment type="caution">
    <text evidence="2">The sequence shown here is derived from an EMBL/GenBank/DDBJ whole genome shotgun (WGS) entry which is preliminary data.</text>
</comment>